<dbReference type="CDD" id="cd00075">
    <property type="entry name" value="HATPase"/>
    <property type="match status" value="1"/>
</dbReference>
<keyword evidence="4" id="KW-1003">Cell membrane</keyword>
<dbReference type="CDD" id="cd06225">
    <property type="entry name" value="HAMP"/>
    <property type="match status" value="1"/>
</dbReference>
<dbReference type="SMART" id="SM00387">
    <property type="entry name" value="HATPase_c"/>
    <property type="match status" value="1"/>
</dbReference>
<dbReference type="GO" id="GO:0005524">
    <property type="term" value="F:ATP binding"/>
    <property type="evidence" value="ECO:0007669"/>
    <property type="project" value="UniProtKB-KW"/>
</dbReference>
<evidence type="ECO:0000256" key="9">
    <source>
        <dbReference type="ARBA" id="ARBA00022840"/>
    </source>
</evidence>
<dbReference type="CDD" id="cd00082">
    <property type="entry name" value="HisKA"/>
    <property type="match status" value="1"/>
</dbReference>
<accession>A0ABT6R0P4</accession>
<dbReference type="PANTHER" id="PTHR43711:SF1">
    <property type="entry name" value="HISTIDINE KINASE 1"/>
    <property type="match status" value="1"/>
</dbReference>
<keyword evidence="16" id="KW-1185">Reference proteome</keyword>
<reference evidence="15 16" key="1">
    <citation type="submission" date="2023-04" db="EMBL/GenBank/DDBJ databases">
        <title>Antarctic isolates genomes.</title>
        <authorList>
            <person name="Dimov S.G."/>
        </authorList>
    </citation>
    <scope>NUCLEOTIDE SEQUENCE [LARGE SCALE GENOMIC DNA]</scope>
    <source>
        <strain evidence="15 16">AL19</strain>
    </source>
</reference>
<comment type="subcellular location">
    <subcellularLocation>
        <location evidence="2">Cell membrane</location>
        <topology evidence="2">Multi-pass membrane protein</topology>
    </subcellularLocation>
</comment>
<dbReference type="InterPro" id="IPR003661">
    <property type="entry name" value="HisK_dim/P_dom"/>
</dbReference>
<feature type="transmembrane region" description="Helical" evidence="12">
    <location>
        <begin position="215"/>
        <end position="236"/>
    </location>
</feature>
<evidence type="ECO:0000256" key="5">
    <source>
        <dbReference type="ARBA" id="ARBA00022553"/>
    </source>
</evidence>
<sequence length="812" mass="93314">MRKWFNQKISRQIMSAFYLILITLSVSSIAAYFYTNHQVMDAKKSLDAISERQERATTLWDNWQSLQYEMRGYIVFGDDAVLDLVEEKTAALEKETKWFEQNGTYRADQLYASDVRALYTSYTTFVMPSLIKYVKAKQDGTVDEAFLQMPSLTSMMPQVKRDPNRKFKMNASDSETMRQNVNTMESVFTNYRTDLQAKEMMAKDKLVKQTKYAEWIWLINLLVLFFVILLIIRPFIERTTRQIQLLSKESKLLAQGQHTAPLIPISRADEIGELSKSFHQMATALTDNKHRLMSSNDNLEQALQLTLRNEAHLKIRNQLTETLASRDTVTAYPAVIEKMVEITDSTNGSLIFKEGTTVTNIISHAMTEQEQDELISTIEPVIRKARKDRVPHTAQFAERSFAVTPVLDASTDEIIAYIYLMRLHRPFDRQEQEELAAFARQLALSLLRMRTFDEIGREREKSARLLNSIRESILYIEPDGPMQLINRPLLDLFNHPSATDSKADWLIEVDDSITSLKYQVDQLPEFERYLRQTFVHRETGEGITFSIDHETRFIKTYSEEIHYGGKFRGILLVLRDVTNEVEVDRIKNELVSTISHELRTPLSSIYGFTELMIQRDLPANRQKKYLAAVHSETERLSLLINDFLDLQRMEANHQEYTFEPFDLIPMIKDLKQLHSLSSSAHDIQILSDVPVQIIQGDSKKIRQLFGNLINNAIKYSPAGGPIEIRLEEHHDRMTVAITDHGIGIPASAMSELFQKFYRVDNSDTRKIGGTGLGLSICREIARAHDGEIHVESIEGQGSTFTVELPLNPPPPL</sequence>
<protein>
    <recommendedName>
        <fullName evidence="3">histidine kinase</fullName>
        <ecNumber evidence="3">2.7.13.3</ecNumber>
    </recommendedName>
</protein>
<organism evidence="15 16">
    <name type="scientific">Exiguobacterium antarcticum</name>
    <dbReference type="NCBI Taxonomy" id="132920"/>
    <lineage>
        <taxon>Bacteria</taxon>
        <taxon>Bacillati</taxon>
        <taxon>Bacillota</taxon>
        <taxon>Bacilli</taxon>
        <taxon>Bacillales</taxon>
        <taxon>Bacillales Family XII. Incertae Sedis</taxon>
        <taxon>Exiguobacterium</taxon>
    </lineage>
</organism>
<dbReference type="PROSITE" id="PS50885">
    <property type="entry name" value="HAMP"/>
    <property type="match status" value="1"/>
</dbReference>
<keyword evidence="10" id="KW-0902">Two-component regulatory system</keyword>
<dbReference type="Pfam" id="PF00672">
    <property type="entry name" value="HAMP"/>
    <property type="match status" value="1"/>
</dbReference>
<dbReference type="Gene3D" id="3.30.450.20">
    <property type="entry name" value="PAS domain"/>
    <property type="match status" value="1"/>
</dbReference>
<dbReference type="PRINTS" id="PR00344">
    <property type="entry name" value="BCTRLSENSOR"/>
</dbReference>
<dbReference type="EMBL" id="JASBQV010000005">
    <property type="protein sequence ID" value="MDI3234372.1"/>
    <property type="molecule type" value="Genomic_DNA"/>
</dbReference>
<dbReference type="Pfam" id="PF00512">
    <property type="entry name" value="HisKA"/>
    <property type="match status" value="1"/>
</dbReference>
<evidence type="ECO:0000256" key="3">
    <source>
        <dbReference type="ARBA" id="ARBA00012438"/>
    </source>
</evidence>
<evidence type="ECO:0000259" key="14">
    <source>
        <dbReference type="PROSITE" id="PS50885"/>
    </source>
</evidence>
<evidence type="ECO:0000259" key="13">
    <source>
        <dbReference type="PROSITE" id="PS50109"/>
    </source>
</evidence>
<evidence type="ECO:0000256" key="10">
    <source>
        <dbReference type="ARBA" id="ARBA00023012"/>
    </source>
</evidence>
<dbReference type="InterPro" id="IPR003660">
    <property type="entry name" value="HAMP_dom"/>
</dbReference>
<proteinExistence type="predicted"/>
<feature type="transmembrane region" description="Helical" evidence="12">
    <location>
        <begin position="12"/>
        <end position="34"/>
    </location>
</feature>
<keyword evidence="12" id="KW-0812">Transmembrane</keyword>
<dbReference type="SMART" id="SM00388">
    <property type="entry name" value="HisKA"/>
    <property type="match status" value="1"/>
</dbReference>
<dbReference type="PANTHER" id="PTHR43711">
    <property type="entry name" value="TWO-COMPONENT HISTIDINE KINASE"/>
    <property type="match status" value="1"/>
</dbReference>
<dbReference type="InterPro" id="IPR036097">
    <property type="entry name" value="HisK_dim/P_sf"/>
</dbReference>
<evidence type="ECO:0000256" key="12">
    <source>
        <dbReference type="SAM" id="Phobius"/>
    </source>
</evidence>
<evidence type="ECO:0000256" key="11">
    <source>
        <dbReference type="ARBA" id="ARBA00023136"/>
    </source>
</evidence>
<dbReference type="InterPro" id="IPR050736">
    <property type="entry name" value="Sensor_HK_Regulatory"/>
</dbReference>
<evidence type="ECO:0000256" key="6">
    <source>
        <dbReference type="ARBA" id="ARBA00022679"/>
    </source>
</evidence>
<dbReference type="Gene3D" id="3.30.450.40">
    <property type="match status" value="1"/>
</dbReference>
<dbReference type="Gene3D" id="3.30.565.10">
    <property type="entry name" value="Histidine kinase-like ATPase, C-terminal domain"/>
    <property type="match status" value="1"/>
</dbReference>
<keyword evidence="7" id="KW-0547">Nucleotide-binding</keyword>
<evidence type="ECO:0000256" key="4">
    <source>
        <dbReference type="ARBA" id="ARBA00022475"/>
    </source>
</evidence>
<evidence type="ECO:0000256" key="7">
    <source>
        <dbReference type="ARBA" id="ARBA00022741"/>
    </source>
</evidence>
<keyword evidence="12" id="KW-1133">Transmembrane helix</keyword>
<evidence type="ECO:0000256" key="1">
    <source>
        <dbReference type="ARBA" id="ARBA00000085"/>
    </source>
</evidence>
<keyword evidence="9 15" id="KW-0067">ATP-binding</keyword>
<dbReference type="Gene3D" id="1.10.287.130">
    <property type="match status" value="1"/>
</dbReference>
<dbReference type="PROSITE" id="PS50109">
    <property type="entry name" value="HIS_KIN"/>
    <property type="match status" value="1"/>
</dbReference>
<dbReference type="SUPFAM" id="SSF158472">
    <property type="entry name" value="HAMP domain-like"/>
    <property type="match status" value="1"/>
</dbReference>
<keyword evidence="6" id="KW-0808">Transferase</keyword>
<dbReference type="SUPFAM" id="SSF55781">
    <property type="entry name" value="GAF domain-like"/>
    <property type="match status" value="1"/>
</dbReference>
<evidence type="ECO:0000313" key="15">
    <source>
        <dbReference type="EMBL" id="MDI3234372.1"/>
    </source>
</evidence>
<dbReference type="Proteomes" id="UP001243286">
    <property type="component" value="Unassembled WGS sequence"/>
</dbReference>
<dbReference type="InterPro" id="IPR004358">
    <property type="entry name" value="Sig_transdc_His_kin-like_C"/>
</dbReference>
<comment type="catalytic activity">
    <reaction evidence="1">
        <text>ATP + protein L-histidine = ADP + protein N-phospho-L-histidine.</text>
        <dbReference type="EC" id="2.7.13.3"/>
    </reaction>
</comment>
<evidence type="ECO:0000256" key="8">
    <source>
        <dbReference type="ARBA" id="ARBA00022777"/>
    </source>
</evidence>
<keyword evidence="8" id="KW-0418">Kinase</keyword>
<dbReference type="InterPro" id="IPR003594">
    <property type="entry name" value="HATPase_dom"/>
</dbReference>
<evidence type="ECO:0000256" key="2">
    <source>
        <dbReference type="ARBA" id="ARBA00004651"/>
    </source>
</evidence>
<dbReference type="Pfam" id="PF02518">
    <property type="entry name" value="HATPase_c"/>
    <property type="match status" value="1"/>
</dbReference>
<comment type="caution">
    <text evidence="15">The sequence shown here is derived from an EMBL/GenBank/DDBJ whole genome shotgun (WGS) entry which is preliminary data.</text>
</comment>
<feature type="domain" description="Histidine kinase" evidence="13">
    <location>
        <begin position="593"/>
        <end position="808"/>
    </location>
</feature>
<dbReference type="InterPro" id="IPR036890">
    <property type="entry name" value="HATPase_C_sf"/>
</dbReference>
<keyword evidence="11 12" id="KW-0472">Membrane</keyword>
<dbReference type="InterPro" id="IPR029016">
    <property type="entry name" value="GAF-like_dom_sf"/>
</dbReference>
<dbReference type="EC" id="2.7.13.3" evidence="3"/>
<dbReference type="Pfam" id="PF01590">
    <property type="entry name" value="GAF"/>
    <property type="match status" value="1"/>
</dbReference>
<name>A0ABT6R0P4_9BACL</name>
<evidence type="ECO:0000313" key="16">
    <source>
        <dbReference type="Proteomes" id="UP001243286"/>
    </source>
</evidence>
<dbReference type="InterPro" id="IPR003018">
    <property type="entry name" value="GAF"/>
</dbReference>
<dbReference type="InterPro" id="IPR005467">
    <property type="entry name" value="His_kinase_dom"/>
</dbReference>
<keyword evidence="5" id="KW-0597">Phosphoprotein</keyword>
<dbReference type="SUPFAM" id="SSF55874">
    <property type="entry name" value="ATPase domain of HSP90 chaperone/DNA topoisomerase II/histidine kinase"/>
    <property type="match status" value="1"/>
</dbReference>
<dbReference type="Gene3D" id="6.10.340.10">
    <property type="match status" value="1"/>
</dbReference>
<dbReference type="SUPFAM" id="SSF47384">
    <property type="entry name" value="Homodimeric domain of signal transducing histidine kinase"/>
    <property type="match status" value="1"/>
</dbReference>
<feature type="domain" description="HAMP" evidence="14">
    <location>
        <begin position="237"/>
        <end position="290"/>
    </location>
</feature>
<gene>
    <name evidence="15" type="ORF">QK289_05090</name>
</gene>